<reference evidence="1" key="1">
    <citation type="submission" date="2021-01" db="EMBL/GenBank/DDBJ databases">
        <title>Phytophthora aleatoria, a newly-described species from Pinus radiata is distinct from Phytophthora cactorum isolates based on comparative genomics.</title>
        <authorList>
            <person name="Mcdougal R."/>
            <person name="Panda P."/>
            <person name="Williams N."/>
            <person name="Studholme D.J."/>
        </authorList>
    </citation>
    <scope>NUCLEOTIDE SEQUENCE</scope>
    <source>
        <strain evidence="1">NZFS 3830</strain>
    </source>
</reference>
<evidence type="ECO:0000313" key="2">
    <source>
        <dbReference type="Proteomes" id="UP000688947"/>
    </source>
</evidence>
<gene>
    <name evidence="1" type="ORF">JG687_00010678</name>
</gene>
<comment type="caution">
    <text evidence="1">The sequence shown here is derived from an EMBL/GenBank/DDBJ whole genome shotgun (WGS) entry which is preliminary data.</text>
</comment>
<accession>A0A8T1U8U7</accession>
<dbReference type="EMBL" id="JAENGZ010000614">
    <property type="protein sequence ID" value="KAG6956300.1"/>
    <property type="molecule type" value="Genomic_DNA"/>
</dbReference>
<dbReference type="Proteomes" id="UP000688947">
    <property type="component" value="Unassembled WGS sequence"/>
</dbReference>
<dbReference type="AlphaFoldDB" id="A0A8T1U8U7"/>
<evidence type="ECO:0000313" key="1">
    <source>
        <dbReference type="EMBL" id="KAG6956300.1"/>
    </source>
</evidence>
<organism evidence="1 2">
    <name type="scientific">Phytophthora cactorum</name>
    <dbReference type="NCBI Taxonomy" id="29920"/>
    <lineage>
        <taxon>Eukaryota</taxon>
        <taxon>Sar</taxon>
        <taxon>Stramenopiles</taxon>
        <taxon>Oomycota</taxon>
        <taxon>Peronosporomycetes</taxon>
        <taxon>Peronosporales</taxon>
        <taxon>Peronosporaceae</taxon>
        <taxon>Phytophthora</taxon>
    </lineage>
</organism>
<name>A0A8T1U8U7_9STRA</name>
<proteinExistence type="predicted"/>
<protein>
    <submittedName>
        <fullName evidence="1">Uncharacterized protein</fullName>
    </submittedName>
</protein>
<sequence length="80" mass="8837">MLPGISRSRLAYVPTGSGICANSYGLTIVETNLHSQLQTGSRCLSGSAWHGMSCLVRLLQMATRRRLVLCWTTLIMQQQI</sequence>